<reference evidence="2" key="1">
    <citation type="submission" date="2021-01" db="EMBL/GenBank/DDBJ databases">
        <authorList>
            <person name="Kaushik A."/>
        </authorList>
    </citation>
    <scope>NUCLEOTIDE SEQUENCE</scope>
    <source>
        <strain evidence="2">AG4-R118</strain>
    </source>
</reference>
<evidence type="ECO:0000313" key="2">
    <source>
        <dbReference type="EMBL" id="CAE6461289.1"/>
    </source>
</evidence>
<dbReference type="Proteomes" id="UP000663888">
    <property type="component" value="Unassembled WGS sequence"/>
</dbReference>
<sequence>MPSLFSLLGRLSRYLTGTRAPSNMNIEFENRFIFPDDPPTGTPHLDQGYVPRQLLDLIQKDRDAVDGIDAIYVSSAKYCKKQKGAQHEFLLFIVKDKTCNYRQNALIIDRVASPGRIDNRDSPPANLNDLTENDRRALRGEPVVSNGTVLEFESSLASSQEPVARGMSSDGRSSISNSLTGVPALDLCRVSAHGGFKDMAERLTLTPYSCIAELTFNDDTFTLEKLLNLAATLSNHEPHYDLFKTQCYWYALMMWELVQRVAGATATPFTTMRPGSNRLVPWLLAQTQSSERQRELDELTAEYERKWQSFLEELPHWRTRGVKALTAQINSRPTAPVIQDPPIILAVADGK</sequence>
<comment type="caution">
    <text evidence="2">The sequence shown here is derived from an EMBL/GenBank/DDBJ whole genome shotgun (WGS) entry which is preliminary data.</text>
</comment>
<organism evidence="2 3">
    <name type="scientific">Rhizoctonia solani</name>
    <dbReference type="NCBI Taxonomy" id="456999"/>
    <lineage>
        <taxon>Eukaryota</taxon>
        <taxon>Fungi</taxon>
        <taxon>Dikarya</taxon>
        <taxon>Basidiomycota</taxon>
        <taxon>Agaricomycotina</taxon>
        <taxon>Agaricomycetes</taxon>
        <taxon>Cantharellales</taxon>
        <taxon>Ceratobasidiaceae</taxon>
        <taxon>Rhizoctonia</taxon>
    </lineage>
</organism>
<name>A0A8H3BP24_9AGAM</name>
<evidence type="ECO:0000256" key="1">
    <source>
        <dbReference type="SAM" id="MobiDB-lite"/>
    </source>
</evidence>
<gene>
    <name evidence="2" type="ORF">RDB_LOCUS89481</name>
</gene>
<dbReference type="AlphaFoldDB" id="A0A8H3BP24"/>
<accession>A0A8H3BP24</accession>
<protein>
    <submittedName>
        <fullName evidence="2">Uncharacterized protein</fullName>
    </submittedName>
</protein>
<dbReference type="EMBL" id="CAJMWX010001052">
    <property type="protein sequence ID" value="CAE6461289.1"/>
    <property type="molecule type" value="Genomic_DNA"/>
</dbReference>
<evidence type="ECO:0000313" key="3">
    <source>
        <dbReference type="Proteomes" id="UP000663888"/>
    </source>
</evidence>
<proteinExistence type="predicted"/>
<feature type="region of interest" description="Disordered" evidence="1">
    <location>
        <begin position="115"/>
        <end position="137"/>
    </location>
</feature>